<dbReference type="RefSeq" id="WP_190177315.1">
    <property type="nucleotide sequence ID" value="NZ_BMVF01000004.1"/>
</dbReference>
<keyword evidence="2" id="KW-1185">Reference proteome</keyword>
<protein>
    <submittedName>
        <fullName evidence="1">Uncharacterized protein</fullName>
    </submittedName>
</protein>
<dbReference type="Gene3D" id="3.40.190.10">
    <property type="entry name" value="Periplasmic binding protein-like II"/>
    <property type="match status" value="2"/>
</dbReference>
<name>A0A919CVZ8_9ACTN</name>
<dbReference type="Proteomes" id="UP000608955">
    <property type="component" value="Unassembled WGS sequence"/>
</dbReference>
<gene>
    <name evidence="1" type="ORF">GCM10010508_19650</name>
</gene>
<accession>A0A919CVZ8</accession>
<evidence type="ECO:0000313" key="2">
    <source>
        <dbReference type="Proteomes" id="UP000608955"/>
    </source>
</evidence>
<comment type="caution">
    <text evidence="1">The sequence shown here is derived from an EMBL/GenBank/DDBJ whole genome shotgun (WGS) entry which is preliminary data.</text>
</comment>
<dbReference type="PANTHER" id="PTHR35841:SF1">
    <property type="entry name" value="PHOSPHONATES-BINDING PERIPLASMIC PROTEIN"/>
    <property type="match status" value="1"/>
</dbReference>
<evidence type="ECO:0000313" key="1">
    <source>
        <dbReference type="EMBL" id="GHD87455.1"/>
    </source>
</evidence>
<dbReference type="SUPFAM" id="SSF53850">
    <property type="entry name" value="Periplasmic binding protein-like II"/>
    <property type="match status" value="1"/>
</dbReference>
<dbReference type="PANTHER" id="PTHR35841">
    <property type="entry name" value="PHOSPHONATES-BINDING PERIPLASMIC PROTEIN"/>
    <property type="match status" value="1"/>
</dbReference>
<dbReference type="AlphaFoldDB" id="A0A919CVZ8"/>
<sequence length="284" mass="30573">MSGVVLGAVAYDPKVVTIWSGFRSWLRRHDLPLDFVLYAHYERQAEDLVAGRIDTAWHSPLAWLRTRSLARAAGVRVRPLVMRDTDRDLSSVVAVRQDAAIRAAADLKGEAVAVGAVDSPQATLLPLHHLRGLGLEPGADFEVRRHDTGVGLHGDHIGGERDAARALMAGEVAAACMTDSNHLLFGQEGTLPPGTTRLLTRTAPYDHCVLAAGPSLDPEPGERLTALLLSMSAADPEVRHLMDLEGLTRWLPGRDTGYEALAAAVEETGFYDADGRVTAAGYHP</sequence>
<reference evidence="1" key="2">
    <citation type="submission" date="2020-09" db="EMBL/GenBank/DDBJ databases">
        <authorList>
            <person name="Sun Q."/>
            <person name="Ohkuma M."/>
        </authorList>
    </citation>
    <scope>NUCLEOTIDE SEQUENCE</scope>
    <source>
        <strain evidence="1">JCM 4654</strain>
    </source>
</reference>
<dbReference type="Pfam" id="PF12974">
    <property type="entry name" value="Phosphonate-bd"/>
    <property type="match status" value="1"/>
</dbReference>
<proteinExistence type="predicted"/>
<organism evidence="1 2">
    <name type="scientific">Streptomyces naganishii JCM 4654</name>
    <dbReference type="NCBI Taxonomy" id="1306179"/>
    <lineage>
        <taxon>Bacteria</taxon>
        <taxon>Bacillati</taxon>
        <taxon>Actinomycetota</taxon>
        <taxon>Actinomycetes</taxon>
        <taxon>Kitasatosporales</taxon>
        <taxon>Streptomycetaceae</taxon>
        <taxon>Streptomyces</taxon>
    </lineage>
</organism>
<reference evidence="1" key="1">
    <citation type="journal article" date="2014" name="Int. J. Syst. Evol. Microbiol.">
        <title>Complete genome sequence of Corynebacterium casei LMG S-19264T (=DSM 44701T), isolated from a smear-ripened cheese.</title>
        <authorList>
            <consortium name="US DOE Joint Genome Institute (JGI-PGF)"/>
            <person name="Walter F."/>
            <person name="Albersmeier A."/>
            <person name="Kalinowski J."/>
            <person name="Ruckert C."/>
        </authorList>
    </citation>
    <scope>NUCLEOTIDE SEQUENCE</scope>
    <source>
        <strain evidence="1">JCM 4654</strain>
    </source>
</reference>
<dbReference type="EMBL" id="BMVF01000004">
    <property type="protein sequence ID" value="GHD87455.1"/>
    <property type="molecule type" value="Genomic_DNA"/>
</dbReference>